<dbReference type="AlphaFoldDB" id="C0N3H9"/>
<name>C0N3H9_9GAMM</name>
<dbReference type="HOGENOM" id="CLU_3272712_0_0_6"/>
<protein>
    <submittedName>
        <fullName evidence="1">Uncharacterized protein</fullName>
    </submittedName>
</protein>
<gene>
    <name evidence="1" type="ORF">MDMS009_716</name>
</gene>
<accession>C0N3H9</accession>
<dbReference type="Proteomes" id="UP000004679">
    <property type="component" value="Unassembled WGS sequence"/>
</dbReference>
<evidence type="ECO:0000313" key="2">
    <source>
        <dbReference type="Proteomes" id="UP000004679"/>
    </source>
</evidence>
<organism evidence="1 2">
    <name type="scientific">Methylophaga thiooxydans DMS010</name>
    <dbReference type="NCBI Taxonomy" id="637616"/>
    <lineage>
        <taxon>Bacteria</taxon>
        <taxon>Pseudomonadati</taxon>
        <taxon>Pseudomonadota</taxon>
        <taxon>Gammaproteobacteria</taxon>
        <taxon>Thiotrichales</taxon>
        <taxon>Piscirickettsiaceae</taxon>
        <taxon>Methylophaga</taxon>
    </lineage>
</organism>
<evidence type="ECO:0000313" key="1">
    <source>
        <dbReference type="EMBL" id="EEF80777.1"/>
    </source>
</evidence>
<sequence>MFAERAGAVSPIVDLPLPATEAAIANKTAMFLSSAWRYGKP</sequence>
<keyword evidence="2" id="KW-1185">Reference proteome</keyword>
<reference evidence="1 2" key="1">
    <citation type="journal article" date="2011" name="J. Bacteriol.">
        <title>Draft genome sequence of the chemolithoheterotrophic, halophilic methylotroph Methylophaga thiooxydans DMS010.</title>
        <authorList>
            <person name="Boden R."/>
            <person name="Ferriera S."/>
            <person name="Johnson J."/>
            <person name="Kelly D.P."/>
            <person name="Murrell J.C."/>
            <person name="Schafer H."/>
        </authorList>
    </citation>
    <scope>NUCLEOTIDE SEQUENCE [LARGE SCALE GENOMIC DNA]</scope>
    <source>
        <strain evidence="1 2">DMS010</strain>
    </source>
</reference>
<proteinExistence type="predicted"/>
<dbReference type="EMBL" id="GG657889">
    <property type="protein sequence ID" value="EEF80777.1"/>
    <property type="molecule type" value="Genomic_DNA"/>
</dbReference>